<keyword evidence="2 6" id="KW-0812">Transmembrane</keyword>
<dbReference type="Proteomes" id="UP000652219">
    <property type="component" value="Unassembled WGS sequence"/>
</dbReference>
<feature type="signal peptide" evidence="7">
    <location>
        <begin position="1"/>
        <end position="17"/>
    </location>
</feature>
<evidence type="ECO:0008006" key="10">
    <source>
        <dbReference type="Google" id="ProtNLM"/>
    </source>
</evidence>
<feature type="compositionally biased region" description="Polar residues" evidence="5">
    <location>
        <begin position="651"/>
        <end position="666"/>
    </location>
</feature>
<dbReference type="PANTHER" id="PTHR15549:SF26">
    <property type="entry name" value="AXIAL BUDDING PATTERN PROTEIN 2-RELATED"/>
    <property type="match status" value="1"/>
</dbReference>
<dbReference type="GO" id="GO:0016020">
    <property type="term" value="C:membrane"/>
    <property type="evidence" value="ECO:0007669"/>
    <property type="project" value="UniProtKB-SubCell"/>
</dbReference>
<feature type="chain" id="PRO_5034804472" description="Kelch repeat protein" evidence="7">
    <location>
        <begin position="18"/>
        <end position="681"/>
    </location>
</feature>
<name>A0A8H6MJ68_9PEZI</name>
<sequence length="681" mass="73060">MRFLWLGPLLAAAPAFASLDERQVASTTSVFSAPTSVPAPNINSSVYDLSEHFCRIWRHASKSSAVVALGLSLTLWEGVYADGKVYIDGGNTYVPKNGKTYYNTEAGDHQPGMHTQLLVLDLSKNFTNQEAGPYSSIFKAPDVPNGLIEHAMWYSESTRKIYQLGGWFSFNSEQNPAYITNKAMPEPAVWEFDIDTERWAKSEGFEVSNNGEIVDRPGAAAFCDAPSVNRSYVFEGYTQMRSGPANAQYAASSDFRFLEGMLELDTADASQPKLTNISVPTYIGPRMNGVMVHVPVGDKGIIVNIGGQITRDETAFGVRIPGASAGNINIELSFVDIYDVETGFWFRQQTFGQPDMPTGRSDMCAILVPAKDESSWNIYVVAGVENYATFATSEEIWVLTLPTFQWIMVHERSGGLYGHTCHVAGENLLVVGGMQTKDGKNVDTCAGHMPIEIFSLAAQNYTGKYDVEAAKRLAPVPSKVVGVIGGTASGGAVVRAPRAWSDVYLQYIFDPSLSRPAYTPSYTLVVEPSNTTTPSATPSSEPSSGTSKGAIIGGVVGGVLGAVALIGIGVFLFMRRRKKRRQAEAAAAVQASRQSAMSELPGYTPYSSPEPKPGFAVSPTRSPGPHAAELEVPPSASEMPSSPRYGGSVEMGTSPTYGGSDATQSPRMGDVSPTYGPEGHG</sequence>
<dbReference type="AlphaFoldDB" id="A0A8H6MJ68"/>
<organism evidence="8 9">
    <name type="scientific">Colletotrichum sojae</name>
    <dbReference type="NCBI Taxonomy" id="2175907"/>
    <lineage>
        <taxon>Eukaryota</taxon>
        <taxon>Fungi</taxon>
        <taxon>Dikarya</taxon>
        <taxon>Ascomycota</taxon>
        <taxon>Pezizomycotina</taxon>
        <taxon>Sordariomycetes</taxon>
        <taxon>Hypocreomycetidae</taxon>
        <taxon>Glomerellales</taxon>
        <taxon>Glomerellaceae</taxon>
        <taxon>Colletotrichum</taxon>
        <taxon>Colletotrichum orchidearum species complex</taxon>
    </lineage>
</organism>
<feature type="region of interest" description="Disordered" evidence="5">
    <location>
        <begin position="590"/>
        <end position="681"/>
    </location>
</feature>
<dbReference type="Gene3D" id="2.120.10.80">
    <property type="entry name" value="Kelch-type beta propeller"/>
    <property type="match status" value="1"/>
</dbReference>
<evidence type="ECO:0000313" key="8">
    <source>
        <dbReference type="EMBL" id="KAF6788497.1"/>
    </source>
</evidence>
<dbReference type="SUPFAM" id="SSF117281">
    <property type="entry name" value="Kelch motif"/>
    <property type="match status" value="1"/>
</dbReference>
<accession>A0A8H6MJ68</accession>
<evidence type="ECO:0000256" key="6">
    <source>
        <dbReference type="SAM" id="Phobius"/>
    </source>
</evidence>
<dbReference type="InterPro" id="IPR015915">
    <property type="entry name" value="Kelch-typ_b-propeller"/>
</dbReference>
<dbReference type="GO" id="GO:0071944">
    <property type="term" value="C:cell periphery"/>
    <property type="evidence" value="ECO:0007669"/>
    <property type="project" value="UniProtKB-ARBA"/>
</dbReference>
<evidence type="ECO:0000313" key="9">
    <source>
        <dbReference type="Proteomes" id="UP000652219"/>
    </source>
</evidence>
<evidence type="ECO:0000256" key="5">
    <source>
        <dbReference type="SAM" id="MobiDB-lite"/>
    </source>
</evidence>
<keyword evidence="7" id="KW-0732">Signal</keyword>
<dbReference type="InterPro" id="IPR051694">
    <property type="entry name" value="Immunoregulatory_rcpt-like"/>
</dbReference>
<keyword evidence="3 6" id="KW-1133">Transmembrane helix</keyword>
<dbReference type="Gene3D" id="1.20.5.510">
    <property type="entry name" value="Single helix bin"/>
    <property type="match status" value="1"/>
</dbReference>
<evidence type="ECO:0000256" key="4">
    <source>
        <dbReference type="ARBA" id="ARBA00023136"/>
    </source>
</evidence>
<reference evidence="8 9" key="1">
    <citation type="journal article" date="2020" name="Phytopathology">
        <title>Genome Sequence Resources of Colletotrichum truncatum, C. plurivorum, C. musicola, and C. sojae: Four Species Pathogenic to Soybean (Glycine max).</title>
        <authorList>
            <person name="Rogerio F."/>
            <person name="Boufleur T.R."/>
            <person name="Ciampi-Guillardi M."/>
            <person name="Sukno S.A."/>
            <person name="Thon M.R."/>
            <person name="Massola Junior N.S."/>
            <person name="Baroncelli R."/>
        </authorList>
    </citation>
    <scope>NUCLEOTIDE SEQUENCE [LARGE SCALE GENOMIC DNA]</scope>
    <source>
        <strain evidence="8 9">LFN0009</strain>
    </source>
</reference>
<dbReference type="PANTHER" id="PTHR15549">
    <property type="entry name" value="PAIRED IMMUNOGLOBULIN-LIKE TYPE 2 RECEPTOR"/>
    <property type="match status" value="1"/>
</dbReference>
<dbReference type="EMBL" id="WIGN01000559">
    <property type="protein sequence ID" value="KAF6788497.1"/>
    <property type="molecule type" value="Genomic_DNA"/>
</dbReference>
<protein>
    <recommendedName>
        <fullName evidence="10">Kelch repeat protein</fullName>
    </recommendedName>
</protein>
<evidence type="ECO:0000256" key="7">
    <source>
        <dbReference type="SAM" id="SignalP"/>
    </source>
</evidence>
<gene>
    <name evidence="8" type="ORF">CSOJ01_14975</name>
</gene>
<comment type="subcellular location">
    <subcellularLocation>
        <location evidence="1">Membrane</location>
        <topology evidence="1">Single-pass membrane protein</topology>
    </subcellularLocation>
</comment>
<feature type="non-terminal residue" evidence="8">
    <location>
        <position position="1"/>
    </location>
</feature>
<comment type="caution">
    <text evidence="8">The sequence shown here is derived from an EMBL/GenBank/DDBJ whole genome shotgun (WGS) entry which is preliminary data.</text>
</comment>
<evidence type="ECO:0000256" key="1">
    <source>
        <dbReference type="ARBA" id="ARBA00004167"/>
    </source>
</evidence>
<feature type="transmembrane region" description="Helical" evidence="6">
    <location>
        <begin position="550"/>
        <end position="573"/>
    </location>
</feature>
<evidence type="ECO:0000256" key="2">
    <source>
        <dbReference type="ARBA" id="ARBA00022692"/>
    </source>
</evidence>
<proteinExistence type="predicted"/>
<keyword evidence="9" id="KW-1185">Reference proteome</keyword>
<evidence type="ECO:0000256" key="3">
    <source>
        <dbReference type="ARBA" id="ARBA00022989"/>
    </source>
</evidence>
<keyword evidence="4 6" id="KW-0472">Membrane</keyword>